<dbReference type="InterPro" id="IPR050679">
    <property type="entry name" value="Bact_HTH_transcr_reg"/>
</dbReference>
<evidence type="ECO:0000313" key="5">
    <source>
        <dbReference type="EMBL" id="MCL6284852.1"/>
    </source>
</evidence>
<dbReference type="PRINTS" id="PR00035">
    <property type="entry name" value="HTHGNTR"/>
</dbReference>
<dbReference type="Gene3D" id="1.10.10.10">
    <property type="entry name" value="Winged helix-like DNA-binding domain superfamily/Winged helix DNA-binding domain"/>
    <property type="match status" value="1"/>
</dbReference>
<evidence type="ECO:0000256" key="3">
    <source>
        <dbReference type="ARBA" id="ARBA00023163"/>
    </source>
</evidence>
<proteinExistence type="predicted"/>
<keyword evidence="3" id="KW-0804">Transcription</keyword>
<keyword evidence="2" id="KW-0238">DNA-binding</keyword>
<dbReference type="CDD" id="cd07377">
    <property type="entry name" value="WHTH_GntR"/>
    <property type="match status" value="1"/>
</dbReference>
<dbReference type="InterPro" id="IPR011663">
    <property type="entry name" value="UTRA"/>
</dbReference>
<dbReference type="SUPFAM" id="SSF64288">
    <property type="entry name" value="Chorismate lyase-like"/>
    <property type="match status" value="1"/>
</dbReference>
<comment type="caution">
    <text evidence="5">The sequence shown here is derived from an EMBL/GenBank/DDBJ whole genome shotgun (WGS) entry which is preliminary data.</text>
</comment>
<feature type="domain" description="HTH gntR-type" evidence="4">
    <location>
        <begin position="6"/>
        <end position="74"/>
    </location>
</feature>
<gene>
    <name evidence="5" type="ORF">M3P21_15065</name>
</gene>
<dbReference type="RefSeq" id="WP_249711108.1">
    <property type="nucleotide sequence ID" value="NZ_JAMFMB010000019.1"/>
</dbReference>
<dbReference type="Pfam" id="PF07702">
    <property type="entry name" value="UTRA"/>
    <property type="match status" value="1"/>
</dbReference>
<dbReference type="Pfam" id="PF00392">
    <property type="entry name" value="GntR"/>
    <property type="match status" value="1"/>
</dbReference>
<sequence>MADRKTISYQDIRDEVVARIQNRRWPQGTVLPTELELAAEFGCARATVNRALRELAERGIVDRKRKSGTRVALSPTKQAKLEIAVVRQTVEEMNAAYRYSLVSRDLMACPPWLQAKIGLTDPGQVLHLCCMHFADDRPFQFEERWINVQAVPHVIEADFLSVGPNEWLLAEVPFSDAEVAFSAVPASASLSEFLAVPTGTPLFQMERTTWFRSEPVTFVRMTFHQGYQMRTRY</sequence>
<dbReference type="PANTHER" id="PTHR44846">
    <property type="entry name" value="MANNOSYL-D-GLYCERATE TRANSPORT/METABOLISM SYSTEM REPRESSOR MNGR-RELATED"/>
    <property type="match status" value="1"/>
</dbReference>
<dbReference type="Gene3D" id="3.40.1410.10">
    <property type="entry name" value="Chorismate lyase-like"/>
    <property type="match status" value="1"/>
</dbReference>
<accession>A0ABT0Q630</accession>
<organism evidence="5 6">
    <name type="scientific">Ruegeria spongiae</name>
    <dbReference type="NCBI Taxonomy" id="2942209"/>
    <lineage>
        <taxon>Bacteria</taxon>
        <taxon>Pseudomonadati</taxon>
        <taxon>Pseudomonadota</taxon>
        <taxon>Alphaproteobacteria</taxon>
        <taxon>Rhodobacterales</taxon>
        <taxon>Roseobacteraceae</taxon>
        <taxon>Ruegeria</taxon>
    </lineage>
</organism>
<protein>
    <submittedName>
        <fullName evidence="5">GntR family transcriptional regulator</fullName>
    </submittedName>
</protein>
<evidence type="ECO:0000313" key="6">
    <source>
        <dbReference type="Proteomes" id="UP001203880"/>
    </source>
</evidence>
<reference evidence="5" key="1">
    <citation type="submission" date="2022-05" db="EMBL/GenBank/DDBJ databases">
        <authorList>
            <person name="Park J.-S."/>
        </authorList>
    </citation>
    <scope>NUCLEOTIDE SEQUENCE</scope>
    <source>
        <strain evidence="5">2012CJ41-6</strain>
    </source>
</reference>
<dbReference type="Proteomes" id="UP001203880">
    <property type="component" value="Unassembled WGS sequence"/>
</dbReference>
<evidence type="ECO:0000256" key="2">
    <source>
        <dbReference type="ARBA" id="ARBA00023125"/>
    </source>
</evidence>
<evidence type="ECO:0000259" key="4">
    <source>
        <dbReference type="PROSITE" id="PS50949"/>
    </source>
</evidence>
<dbReference type="InterPro" id="IPR036388">
    <property type="entry name" value="WH-like_DNA-bd_sf"/>
</dbReference>
<name>A0ABT0Q630_9RHOB</name>
<evidence type="ECO:0000256" key="1">
    <source>
        <dbReference type="ARBA" id="ARBA00023015"/>
    </source>
</evidence>
<dbReference type="SMART" id="SM00345">
    <property type="entry name" value="HTH_GNTR"/>
    <property type="match status" value="1"/>
</dbReference>
<dbReference type="EMBL" id="JAMFMB010000019">
    <property type="protein sequence ID" value="MCL6284852.1"/>
    <property type="molecule type" value="Genomic_DNA"/>
</dbReference>
<keyword evidence="6" id="KW-1185">Reference proteome</keyword>
<keyword evidence="1" id="KW-0805">Transcription regulation</keyword>
<dbReference type="PANTHER" id="PTHR44846:SF16">
    <property type="entry name" value="TRANSCRIPTIONAL REGULATOR PHNF-RELATED"/>
    <property type="match status" value="1"/>
</dbReference>
<dbReference type="SMART" id="SM00866">
    <property type="entry name" value="UTRA"/>
    <property type="match status" value="1"/>
</dbReference>
<dbReference type="SUPFAM" id="SSF46785">
    <property type="entry name" value="Winged helix' DNA-binding domain"/>
    <property type="match status" value="1"/>
</dbReference>
<dbReference type="InterPro" id="IPR036390">
    <property type="entry name" value="WH_DNA-bd_sf"/>
</dbReference>
<dbReference type="PROSITE" id="PS50949">
    <property type="entry name" value="HTH_GNTR"/>
    <property type="match status" value="1"/>
</dbReference>
<dbReference type="InterPro" id="IPR000524">
    <property type="entry name" value="Tscrpt_reg_HTH_GntR"/>
</dbReference>
<dbReference type="InterPro" id="IPR028978">
    <property type="entry name" value="Chorismate_lyase_/UTRA_dom_sf"/>
</dbReference>